<gene>
    <name evidence="6" type="ORF">BSAL_46385</name>
</gene>
<dbReference type="GO" id="GO:0006383">
    <property type="term" value="P:transcription by RNA polymerase III"/>
    <property type="evidence" value="ECO:0007669"/>
    <property type="project" value="InterPro"/>
</dbReference>
<dbReference type="SUPFAM" id="SSF46785">
    <property type="entry name" value="Winged helix' DNA-binding domain"/>
    <property type="match status" value="1"/>
</dbReference>
<dbReference type="PANTHER" id="PTHR12780">
    <property type="entry name" value="RNA POLYMERASE III DNA DIRECTED , 39KD SUBUNIT-RELATED"/>
    <property type="match status" value="1"/>
</dbReference>
<sequence>MESVEKRVLARLAQGSQSFRDLQRDFHDVDSKILGETIRTLMESRRVAIHSVEGERYISAVNHLAEGLAVVYDLIRSSGCEGVDQTTICSRAKLPKTEVTKALNQLIAQQRIKDIRCFTNKAKKLYILFELEPSEAVTGGTFYNDARDIDVAFVDNMRSKIVGFIGSKKIASISQVEAFIEMQHLGKSVSFREIRQVVATLEMDGIVDVVCQPGESSDLLQLAQGKNVTRHAVPSTVGSSVSQFPCIGCPNLHRCEAHGVGAINPATCKYLDDWLRL</sequence>
<dbReference type="EMBL" id="CYKH01002220">
    <property type="protein sequence ID" value="CUG94078.1"/>
    <property type="molecule type" value="Genomic_DNA"/>
</dbReference>
<evidence type="ECO:0000256" key="5">
    <source>
        <dbReference type="ARBA" id="ARBA00023242"/>
    </source>
</evidence>
<keyword evidence="7" id="KW-1185">Reference proteome</keyword>
<reference evidence="7" key="1">
    <citation type="submission" date="2015-09" db="EMBL/GenBank/DDBJ databases">
        <authorList>
            <consortium name="Pathogen Informatics"/>
        </authorList>
    </citation>
    <scope>NUCLEOTIDE SEQUENCE [LARGE SCALE GENOMIC DNA]</scope>
    <source>
        <strain evidence="7">Lake Konstanz</strain>
    </source>
</reference>
<dbReference type="InterPro" id="IPR016049">
    <property type="entry name" value="RNA_pol_Rpc34-like"/>
</dbReference>
<proteinExistence type="inferred from homology"/>
<dbReference type="OrthoDB" id="613763at2759"/>
<evidence type="ECO:0000313" key="7">
    <source>
        <dbReference type="Proteomes" id="UP000051952"/>
    </source>
</evidence>
<keyword evidence="5" id="KW-0539">Nucleus</keyword>
<comment type="similarity">
    <text evidence="2">Belongs to the eukaryotic RPC34/RPC39 RNA polymerase subunit family.</text>
</comment>
<dbReference type="InterPro" id="IPR007832">
    <property type="entry name" value="RNA_pol_Rpc34"/>
</dbReference>
<dbReference type="InterPro" id="IPR036390">
    <property type="entry name" value="WH_DNA-bd_sf"/>
</dbReference>
<dbReference type="Pfam" id="PF05158">
    <property type="entry name" value="RNA_pol_Rpc34"/>
    <property type="match status" value="1"/>
</dbReference>
<evidence type="ECO:0000256" key="2">
    <source>
        <dbReference type="ARBA" id="ARBA00011038"/>
    </source>
</evidence>
<dbReference type="Gene3D" id="1.10.10.10">
    <property type="entry name" value="Winged helix-like DNA-binding domain superfamily/Winged helix DNA-binding domain"/>
    <property type="match status" value="1"/>
</dbReference>
<protein>
    <submittedName>
        <fullName evidence="6">RNA polymerase III Rpc34 subunit, putative</fullName>
    </submittedName>
</protein>
<evidence type="ECO:0000256" key="3">
    <source>
        <dbReference type="ARBA" id="ARBA00022478"/>
    </source>
</evidence>
<evidence type="ECO:0000313" key="6">
    <source>
        <dbReference type="EMBL" id="CUG94078.1"/>
    </source>
</evidence>
<dbReference type="AlphaFoldDB" id="A0A0S4JRE8"/>
<name>A0A0S4JRE8_BODSA</name>
<dbReference type="GO" id="GO:0005666">
    <property type="term" value="C:RNA polymerase III complex"/>
    <property type="evidence" value="ECO:0007669"/>
    <property type="project" value="InterPro"/>
</dbReference>
<keyword evidence="4" id="KW-0804">Transcription</keyword>
<dbReference type="Proteomes" id="UP000051952">
    <property type="component" value="Unassembled WGS sequence"/>
</dbReference>
<comment type="subcellular location">
    <subcellularLocation>
        <location evidence="1">Nucleus</location>
    </subcellularLocation>
</comment>
<dbReference type="InterPro" id="IPR036388">
    <property type="entry name" value="WH-like_DNA-bd_sf"/>
</dbReference>
<keyword evidence="3" id="KW-0240">DNA-directed RNA polymerase</keyword>
<dbReference type="VEuPathDB" id="TriTrypDB:BSAL_46385"/>
<dbReference type="OMA" id="VGTTKKC"/>
<evidence type="ECO:0000256" key="1">
    <source>
        <dbReference type="ARBA" id="ARBA00004123"/>
    </source>
</evidence>
<organism evidence="6 7">
    <name type="scientific">Bodo saltans</name>
    <name type="common">Flagellated protozoan</name>
    <dbReference type="NCBI Taxonomy" id="75058"/>
    <lineage>
        <taxon>Eukaryota</taxon>
        <taxon>Discoba</taxon>
        <taxon>Euglenozoa</taxon>
        <taxon>Kinetoplastea</taxon>
        <taxon>Metakinetoplastina</taxon>
        <taxon>Eubodonida</taxon>
        <taxon>Bodonidae</taxon>
        <taxon>Bodo</taxon>
    </lineage>
</organism>
<accession>A0A0S4JRE8</accession>
<evidence type="ECO:0000256" key="4">
    <source>
        <dbReference type="ARBA" id="ARBA00023163"/>
    </source>
</evidence>